<reference evidence="2" key="1">
    <citation type="submission" date="2020-08" db="EMBL/GenBank/DDBJ databases">
        <title>Spodoptera exigua strain:BAW_Kor-Di-RS1 Genome sequencing and assembly.</title>
        <authorList>
            <person name="Kim J."/>
            <person name="Nam H.Y."/>
            <person name="Kwon M."/>
            <person name="Choi J.H."/>
            <person name="Cho S.R."/>
            <person name="Kim G.-H."/>
        </authorList>
    </citation>
    <scope>NUCLEOTIDE SEQUENCE</scope>
    <source>
        <strain evidence="2">BAW_Kor-Di-RS1</strain>
        <tissue evidence="2">Whole-body</tissue>
    </source>
</reference>
<feature type="region of interest" description="Disordered" evidence="1">
    <location>
        <begin position="48"/>
        <end position="130"/>
    </location>
</feature>
<comment type="caution">
    <text evidence="2">The sequence shown here is derived from an EMBL/GenBank/DDBJ whole genome shotgun (WGS) entry which is preliminary data.</text>
</comment>
<feature type="compositionally biased region" description="Polar residues" evidence="1">
    <location>
        <begin position="52"/>
        <end position="62"/>
    </location>
</feature>
<protein>
    <submittedName>
        <fullName evidence="2">Uncharacterized protein</fullName>
    </submittedName>
</protein>
<sequence>SQRKVPSAPASPPRRHGLRSCSNLCRRSDGSDREVRSIRHDVVWNCAGSGGQTKQRQSVTRETQARAHTPEAGGVAFGGGIFRLRGSSSSESDVRSTITSAERGARASPTAARLPAPTPLSTGITSVEQI</sequence>
<gene>
    <name evidence="2" type="ORF">HW555_000258</name>
</gene>
<evidence type="ECO:0000313" key="3">
    <source>
        <dbReference type="Proteomes" id="UP000648187"/>
    </source>
</evidence>
<accession>A0A835LBU3</accession>
<feature type="non-terminal residue" evidence="2">
    <location>
        <position position="1"/>
    </location>
</feature>
<dbReference type="AlphaFoldDB" id="A0A835LBU3"/>
<keyword evidence="3" id="KW-1185">Reference proteome</keyword>
<proteinExistence type="predicted"/>
<organism evidence="2 3">
    <name type="scientific">Spodoptera exigua</name>
    <name type="common">Beet armyworm</name>
    <name type="synonym">Noctua fulgens</name>
    <dbReference type="NCBI Taxonomy" id="7107"/>
    <lineage>
        <taxon>Eukaryota</taxon>
        <taxon>Metazoa</taxon>
        <taxon>Ecdysozoa</taxon>
        <taxon>Arthropoda</taxon>
        <taxon>Hexapoda</taxon>
        <taxon>Insecta</taxon>
        <taxon>Pterygota</taxon>
        <taxon>Neoptera</taxon>
        <taxon>Endopterygota</taxon>
        <taxon>Lepidoptera</taxon>
        <taxon>Glossata</taxon>
        <taxon>Ditrysia</taxon>
        <taxon>Noctuoidea</taxon>
        <taxon>Noctuidae</taxon>
        <taxon>Amphipyrinae</taxon>
        <taxon>Spodoptera</taxon>
    </lineage>
</organism>
<name>A0A835LBU3_SPOEX</name>
<evidence type="ECO:0000256" key="1">
    <source>
        <dbReference type="SAM" id="MobiDB-lite"/>
    </source>
</evidence>
<evidence type="ECO:0000313" key="2">
    <source>
        <dbReference type="EMBL" id="KAF9424957.1"/>
    </source>
</evidence>
<feature type="compositionally biased region" description="Low complexity" evidence="1">
    <location>
        <begin position="87"/>
        <end position="121"/>
    </location>
</feature>
<feature type="region of interest" description="Disordered" evidence="1">
    <location>
        <begin position="1"/>
        <end position="34"/>
    </location>
</feature>
<dbReference type="Proteomes" id="UP000648187">
    <property type="component" value="Unassembled WGS sequence"/>
</dbReference>
<dbReference type="EMBL" id="JACKWZ010000001">
    <property type="protein sequence ID" value="KAF9424957.1"/>
    <property type="molecule type" value="Genomic_DNA"/>
</dbReference>